<accession>A0A8D9EMI9</accession>
<dbReference type="AlphaFoldDB" id="A0A8D9EMI9"/>
<dbReference type="EMBL" id="HBUF01552885">
    <property type="protein sequence ID" value="CAG6759508.1"/>
    <property type="molecule type" value="Transcribed_RNA"/>
</dbReference>
<reference evidence="1" key="1">
    <citation type="submission" date="2021-05" db="EMBL/GenBank/DDBJ databases">
        <authorList>
            <person name="Alioto T."/>
            <person name="Alioto T."/>
            <person name="Gomez Garrido J."/>
        </authorList>
    </citation>
    <scope>NUCLEOTIDE SEQUENCE</scope>
</reference>
<organism evidence="1">
    <name type="scientific">Cacopsylla melanoneura</name>
    <dbReference type="NCBI Taxonomy" id="428564"/>
    <lineage>
        <taxon>Eukaryota</taxon>
        <taxon>Metazoa</taxon>
        <taxon>Ecdysozoa</taxon>
        <taxon>Arthropoda</taxon>
        <taxon>Hexapoda</taxon>
        <taxon>Insecta</taxon>
        <taxon>Pterygota</taxon>
        <taxon>Neoptera</taxon>
        <taxon>Paraneoptera</taxon>
        <taxon>Hemiptera</taxon>
        <taxon>Sternorrhyncha</taxon>
        <taxon>Psylloidea</taxon>
        <taxon>Psyllidae</taxon>
        <taxon>Psyllinae</taxon>
        <taxon>Cacopsylla</taxon>
    </lineage>
</organism>
<protein>
    <submittedName>
        <fullName evidence="1">Uncharacterized protein</fullName>
    </submittedName>
</protein>
<proteinExistence type="predicted"/>
<evidence type="ECO:0000313" key="1">
    <source>
        <dbReference type="EMBL" id="CAG6759508.1"/>
    </source>
</evidence>
<name>A0A8D9EMI9_9HEMI</name>
<sequence length="194" mass="22947">MPLRMRTYDARLVFTTSLSTWLIRFARKCICRSSITYRSVCLMSLQHSTINLNSFEENITQLSLTYYMYLGNIGKGGQISPRVTSMNFFFSGQKHRKKNPPVRINLLYYHETYYHEQFRKAPRTIISLGALRPIYTKSFVLHRLPTSTYIFKLNTKFEISSPYCSQEILLNDRHTYNTMAQTHIFIVLRIRSEM</sequence>